<comment type="caution">
    <text evidence="3">The sequence shown here is derived from an EMBL/GenBank/DDBJ whole genome shotgun (WGS) entry which is preliminary data.</text>
</comment>
<reference evidence="3" key="1">
    <citation type="submission" date="2021-03" db="EMBL/GenBank/DDBJ databases">
        <authorList>
            <person name="Tagirdzhanova G."/>
        </authorList>
    </citation>
    <scope>NUCLEOTIDE SEQUENCE</scope>
</reference>
<dbReference type="Proteomes" id="UP000664534">
    <property type="component" value="Unassembled WGS sequence"/>
</dbReference>
<accession>A0A8H3IZB1</accession>
<evidence type="ECO:0000313" key="3">
    <source>
        <dbReference type="EMBL" id="CAF9936215.1"/>
    </source>
</evidence>
<dbReference type="PANTHER" id="PTHR40619">
    <property type="entry name" value="FUNGAL STAND N-TERMINAL GOODBYE DOMAIN-CONTAINING PROTEIN"/>
    <property type="match status" value="1"/>
</dbReference>
<dbReference type="InterPro" id="IPR056884">
    <property type="entry name" value="NPHP3-like_N"/>
</dbReference>
<dbReference type="EMBL" id="CAJPDT010000089">
    <property type="protein sequence ID" value="CAF9936215.1"/>
    <property type="molecule type" value="Genomic_DNA"/>
</dbReference>
<dbReference type="Pfam" id="PF24883">
    <property type="entry name" value="NPHP3_N"/>
    <property type="match status" value="1"/>
</dbReference>
<evidence type="ECO:0000313" key="4">
    <source>
        <dbReference type="Proteomes" id="UP000664534"/>
    </source>
</evidence>
<dbReference type="AlphaFoldDB" id="A0A8H3IZB1"/>
<proteinExistence type="predicted"/>
<protein>
    <recommendedName>
        <fullName evidence="2">Nephrocystin 3-like N-terminal domain-containing protein</fullName>
    </recommendedName>
</protein>
<gene>
    <name evidence="3" type="ORF">IMSHALPRED_010503</name>
</gene>
<evidence type="ECO:0000256" key="1">
    <source>
        <dbReference type="ARBA" id="ARBA00022737"/>
    </source>
</evidence>
<feature type="domain" description="Nephrocystin 3-like N-terminal" evidence="2">
    <location>
        <begin position="414"/>
        <end position="587"/>
    </location>
</feature>
<evidence type="ECO:0000259" key="2">
    <source>
        <dbReference type="Pfam" id="PF24883"/>
    </source>
</evidence>
<sequence>MSKQGFFKQRFGRRKGSTNLPAEYIQEHMEDDDLNSAIVSPPLQYVARINSFATSETNEELESEEESLFSGARDELQLLKEAVVQYQQKTGPDSNSIVVKVNDIARPWKDVRDAVKIARTREDGQDKDSWSTRNSCDKIVDNISTFETWLDLLPGGDYGAVVGGVFKMVVTAAKRAHDVRVTVFQALADIPYWVGRANRYRDLYKESKPRELVQMTAQLCGAVLAALRHIMIYLTEGILKKAWKAMAQGEAYKQTVLSQIDRVRDLITKVDQEAAVSLQYRMRDLEKLSQEYFPAITRQLNELKEQQNTQNFRLDEATRKDLSTRIGEAAAGYAINSFYSHLSSNPGIDTRIRGVVKPRILDARPSAGLDTPKESVTKSSLVSALGLSPEIPQQDLKRCLSMGTSLSLTDQDRVEWMMQSPKLREWLNYPESRTLLVNGDGDANEMFGPTTFLSAKLLESLGHIEPIISQFFFCSLHTTSRKDVMADAAGLLKSFVYQLLLRDVPWDLSFLSTADVGKIQLNDIETICALFRNLIQQLPDTTFLFWMIDGVNYYERSERRRDFLNVTRELLRVIKDCDRVVIKLLLTCPGKSSYIKDALGRDDVLTVPAIVDGSRQGWSERAFQRTLGQQIENLDAADLGH</sequence>
<organism evidence="3 4">
    <name type="scientific">Imshaugia aleurites</name>
    <dbReference type="NCBI Taxonomy" id="172621"/>
    <lineage>
        <taxon>Eukaryota</taxon>
        <taxon>Fungi</taxon>
        <taxon>Dikarya</taxon>
        <taxon>Ascomycota</taxon>
        <taxon>Pezizomycotina</taxon>
        <taxon>Lecanoromycetes</taxon>
        <taxon>OSLEUM clade</taxon>
        <taxon>Lecanoromycetidae</taxon>
        <taxon>Lecanorales</taxon>
        <taxon>Lecanorineae</taxon>
        <taxon>Parmeliaceae</taxon>
        <taxon>Imshaugia</taxon>
    </lineage>
</organism>
<name>A0A8H3IZB1_9LECA</name>
<dbReference type="OrthoDB" id="5419927at2759"/>
<dbReference type="PANTHER" id="PTHR40619:SF3">
    <property type="entry name" value="FUNGAL STAND N-TERMINAL GOODBYE DOMAIN-CONTAINING PROTEIN"/>
    <property type="match status" value="1"/>
</dbReference>
<keyword evidence="4" id="KW-1185">Reference proteome</keyword>
<keyword evidence="1" id="KW-0677">Repeat</keyword>